<dbReference type="RefSeq" id="WP_325775332.1">
    <property type="nucleotide sequence ID" value="NZ_VTDN01000005.1"/>
</dbReference>
<name>A0ABU6DSS1_9GAMM</name>
<feature type="chain" id="PRO_5046630266" evidence="1">
    <location>
        <begin position="18"/>
        <end position="262"/>
    </location>
</feature>
<organism evidence="2 3">
    <name type="scientific">Acinetobacter pollinis</name>
    <dbReference type="NCBI Taxonomy" id="2605270"/>
    <lineage>
        <taxon>Bacteria</taxon>
        <taxon>Pseudomonadati</taxon>
        <taxon>Pseudomonadota</taxon>
        <taxon>Gammaproteobacteria</taxon>
        <taxon>Moraxellales</taxon>
        <taxon>Moraxellaceae</taxon>
        <taxon>Acinetobacter</taxon>
    </lineage>
</organism>
<sequence length="262" mass="29690">MKPVLFISLLFSTMSYAHEPFLTTPISTTDNHRILITAGYSEEALNSEIALKDATFTVTDPHQNVQTVQSNSTLKSASTFDLELPTEGTYKIQSVLSHQLQYTYFNDEWRTFFNIPANKVTDMKDRTFVIPSDFTTAPKLTEVTREWTIKSYVSKQHSSPLKEESDSSIHVDFSTHPTDIKANEPIVLKTTYQGLPLTDAEITIRSLGQNDEQAKHFTSDKSGQLAFKFPHTGQYLISVSQKFNPKVKPTLQRYTLISLSIR</sequence>
<dbReference type="Pfam" id="PF10670">
    <property type="entry name" value="DUF4198"/>
    <property type="match status" value="1"/>
</dbReference>
<reference evidence="2 3" key="1">
    <citation type="submission" date="2019-08" db="EMBL/GenBank/DDBJ databases">
        <title>Five species of Acinetobacter isolated from floral nectar and animal pollinators.</title>
        <authorList>
            <person name="Hendry T.A."/>
        </authorList>
    </citation>
    <scope>NUCLEOTIDE SEQUENCE [LARGE SCALE GENOMIC DNA]</scope>
    <source>
        <strain evidence="2 3">MD18.27</strain>
    </source>
</reference>
<comment type="caution">
    <text evidence="2">The sequence shown here is derived from an EMBL/GenBank/DDBJ whole genome shotgun (WGS) entry which is preliminary data.</text>
</comment>
<keyword evidence="1" id="KW-0732">Signal</keyword>
<gene>
    <name evidence="2" type="ORF">I2F25_07555</name>
</gene>
<feature type="signal peptide" evidence="1">
    <location>
        <begin position="1"/>
        <end position="17"/>
    </location>
</feature>
<evidence type="ECO:0000313" key="2">
    <source>
        <dbReference type="EMBL" id="MEB5476896.1"/>
    </source>
</evidence>
<dbReference type="InterPro" id="IPR019613">
    <property type="entry name" value="DUF4198"/>
</dbReference>
<dbReference type="EMBL" id="VTDN01000005">
    <property type="protein sequence ID" value="MEB5476896.1"/>
    <property type="molecule type" value="Genomic_DNA"/>
</dbReference>
<keyword evidence="3" id="KW-1185">Reference proteome</keyword>
<accession>A0ABU6DSS1</accession>
<evidence type="ECO:0000256" key="1">
    <source>
        <dbReference type="SAM" id="SignalP"/>
    </source>
</evidence>
<protein>
    <submittedName>
        <fullName evidence="2">DUF4198 domain-containing protein</fullName>
    </submittedName>
</protein>
<dbReference type="Proteomes" id="UP001339883">
    <property type="component" value="Unassembled WGS sequence"/>
</dbReference>
<evidence type="ECO:0000313" key="3">
    <source>
        <dbReference type="Proteomes" id="UP001339883"/>
    </source>
</evidence>
<proteinExistence type="predicted"/>